<dbReference type="PANTHER" id="PTHR31694:SF26">
    <property type="entry name" value="OS05G0151100 PROTEIN"/>
    <property type="match status" value="1"/>
</dbReference>
<feature type="chain" id="PRO_5040744080" evidence="2">
    <location>
        <begin position="19"/>
        <end position="371"/>
    </location>
</feature>
<reference evidence="3" key="1">
    <citation type="submission" date="2022-11" db="EMBL/GenBank/DDBJ databases">
        <authorList>
            <person name="Petersen C."/>
        </authorList>
    </citation>
    <scope>NUCLEOTIDE SEQUENCE</scope>
    <source>
        <strain evidence="3">IBT 26290</strain>
    </source>
</reference>
<dbReference type="OrthoDB" id="1001765at2759"/>
<dbReference type="InterPro" id="IPR009078">
    <property type="entry name" value="Ferritin-like_SF"/>
</dbReference>
<evidence type="ECO:0000256" key="2">
    <source>
        <dbReference type="SAM" id="SignalP"/>
    </source>
</evidence>
<keyword evidence="4" id="KW-1185">Reference proteome</keyword>
<proteinExistence type="predicted"/>
<dbReference type="Proteomes" id="UP001149163">
    <property type="component" value="Unassembled WGS sequence"/>
</dbReference>
<feature type="signal peptide" evidence="2">
    <location>
        <begin position="1"/>
        <end position="18"/>
    </location>
</feature>
<dbReference type="AlphaFoldDB" id="A0A9W9LIM8"/>
<dbReference type="GeneID" id="81430049"/>
<comment type="caution">
    <text evidence="3">The sequence shown here is derived from an EMBL/GenBank/DDBJ whole genome shotgun (WGS) entry which is preliminary data.</text>
</comment>
<dbReference type="InterPro" id="IPR052965">
    <property type="entry name" value="Pigment-catalase-like"/>
</dbReference>
<keyword evidence="2" id="KW-0732">Signal</keyword>
<reference evidence="3" key="2">
    <citation type="journal article" date="2023" name="IMA Fungus">
        <title>Comparative genomic study of the Penicillium genus elucidates a diverse pangenome and 15 lateral gene transfer events.</title>
        <authorList>
            <person name="Petersen C."/>
            <person name="Sorensen T."/>
            <person name="Nielsen M.R."/>
            <person name="Sondergaard T.E."/>
            <person name="Sorensen J.L."/>
            <person name="Fitzpatrick D.A."/>
            <person name="Frisvad J.C."/>
            <person name="Nielsen K.L."/>
        </authorList>
    </citation>
    <scope>NUCLEOTIDE SEQUENCE</scope>
    <source>
        <strain evidence="3">IBT 26290</strain>
    </source>
</reference>
<dbReference type="EMBL" id="JAPQKN010000006">
    <property type="protein sequence ID" value="KAJ5157649.1"/>
    <property type="molecule type" value="Genomic_DNA"/>
</dbReference>
<evidence type="ECO:0000313" key="4">
    <source>
        <dbReference type="Proteomes" id="UP001149163"/>
    </source>
</evidence>
<dbReference type="Pfam" id="PF13668">
    <property type="entry name" value="Ferritin_2"/>
    <property type="match status" value="1"/>
</dbReference>
<name>A0A9W9LIM8_9EURO</name>
<keyword evidence="1" id="KW-0472">Membrane</keyword>
<organism evidence="3 4">
    <name type="scientific">Penicillium canariense</name>
    <dbReference type="NCBI Taxonomy" id="189055"/>
    <lineage>
        <taxon>Eukaryota</taxon>
        <taxon>Fungi</taxon>
        <taxon>Dikarya</taxon>
        <taxon>Ascomycota</taxon>
        <taxon>Pezizomycotina</taxon>
        <taxon>Eurotiomycetes</taxon>
        <taxon>Eurotiomycetidae</taxon>
        <taxon>Eurotiales</taxon>
        <taxon>Aspergillaceae</taxon>
        <taxon>Penicillium</taxon>
    </lineage>
</organism>
<evidence type="ECO:0000256" key="1">
    <source>
        <dbReference type="SAM" id="Phobius"/>
    </source>
</evidence>
<protein>
    <submittedName>
        <fullName evidence="3">Uncharacterized protein</fullName>
    </submittedName>
</protein>
<gene>
    <name evidence="3" type="ORF">N7482_008749</name>
</gene>
<evidence type="ECO:0000313" key="3">
    <source>
        <dbReference type="EMBL" id="KAJ5157649.1"/>
    </source>
</evidence>
<keyword evidence="1" id="KW-0812">Transmembrane</keyword>
<accession>A0A9W9LIM8</accession>
<keyword evidence="1" id="KW-1133">Transmembrane helix</keyword>
<dbReference type="SUPFAM" id="SSF47240">
    <property type="entry name" value="Ferritin-like"/>
    <property type="match status" value="1"/>
</dbReference>
<sequence>MKLSSTLVFGAALTLAHANPVAKRAISDADILNYALTLEHLEATFYEEGLKNYTEQDFIDAGLDSTFYTNLKTIAMDETTHEAFLTQALAAAGAKPVERCTYVFPSTDVLSFLALGNVLEGVGVSAYLGAAASIMNPAYLTAAGSILTVEARHSAYLRATLGEAPSAQAFDNPLDFNEVFTVASPFIASCPSTNEQLPVKAFPSLTMSATAPAMNGSQVAVMAGPGFNTSMDMSNVFAAFITVTGPVWAPLNSSGDGKFTVTIPSGVSGQSYVVLTQGNTQATDDNILAGPAIIEVGAMTGSMGMGAVTSSSMSGKPTSTISMSLTSSKTTSSMTAGATTSPAFNEASVLMGTGTTGVLGAFIAAAAFVMQ</sequence>
<dbReference type="PANTHER" id="PTHR31694">
    <property type="entry name" value="DESICCATION-LIKE PROTEIN"/>
    <property type="match status" value="1"/>
</dbReference>
<dbReference type="CDD" id="cd00657">
    <property type="entry name" value="Ferritin_like"/>
    <property type="match status" value="1"/>
</dbReference>
<dbReference type="RefSeq" id="XP_056540638.1">
    <property type="nucleotide sequence ID" value="XM_056690873.1"/>
</dbReference>
<feature type="transmembrane region" description="Helical" evidence="1">
    <location>
        <begin position="349"/>
        <end position="370"/>
    </location>
</feature>